<comment type="caution">
    <text evidence="6">The sequence shown here is derived from an EMBL/GenBank/DDBJ whole genome shotgun (WGS) entry which is preliminary data.</text>
</comment>
<feature type="short sequence motif" description="Histidine triad motif" evidence="4">
    <location>
        <begin position="135"/>
        <end position="139"/>
    </location>
</feature>
<feature type="active site" description="Tele-AMP-histidine intermediate" evidence="2">
    <location>
        <position position="137"/>
    </location>
</feature>
<feature type="domain" description="HIT" evidence="5">
    <location>
        <begin position="42"/>
        <end position="150"/>
    </location>
</feature>
<dbReference type="InterPro" id="IPR039383">
    <property type="entry name" value="FHIT"/>
</dbReference>
<dbReference type="PANTHER" id="PTHR42997:SF1">
    <property type="entry name" value="AP-4-A PHOSPHORYLASE"/>
    <property type="match status" value="1"/>
</dbReference>
<gene>
    <name evidence="6" type="ORF">Pan54_44200</name>
</gene>
<dbReference type="RefSeq" id="WP_242631392.1">
    <property type="nucleotide sequence ID" value="NZ_SJPG01000001.1"/>
</dbReference>
<dbReference type="SUPFAM" id="SSF54197">
    <property type="entry name" value="HIT-like"/>
    <property type="match status" value="1"/>
</dbReference>
<evidence type="ECO:0000313" key="6">
    <source>
        <dbReference type="EMBL" id="TWT63665.1"/>
    </source>
</evidence>
<dbReference type="InterPro" id="IPR011146">
    <property type="entry name" value="HIT-like"/>
</dbReference>
<protein>
    <submittedName>
        <fullName evidence="6">AP-4-A phosphorylase</fullName>
        <ecNumber evidence="6">2.7.7.53</ecNumber>
    </submittedName>
</protein>
<dbReference type="Proteomes" id="UP000316095">
    <property type="component" value="Unassembled WGS sequence"/>
</dbReference>
<evidence type="ECO:0000256" key="1">
    <source>
        <dbReference type="ARBA" id="ARBA00022741"/>
    </source>
</evidence>
<dbReference type="PROSITE" id="PS51084">
    <property type="entry name" value="HIT_2"/>
    <property type="match status" value="1"/>
</dbReference>
<dbReference type="GO" id="GO:0003877">
    <property type="term" value="F:ATP:ADP adenylyltransferase activity"/>
    <property type="evidence" value="ECO:0007669"/>
    <property type="project" value="UniProtKB-EC"/>
</dbReference>
<dbReference type="InterPro" id="IPR052908">
    <property type="entry name" value="AP-4-A_phosphorylase"/>
</dbReference>
<dbReference type="PANTHER" id="PTHR42997">
    <property type="entry name" value="HIT FAMILY HYDROLASE"/>
    <property type="match status" value="1"/>
</dbReference>
<dbReference type="AlphaFoldDB" id="A0A5C5XNK6"/>
<dbReference type="Pfam" id="PF01230">
    <property type="entry name" value="HIT"/>
    <property type="match status" value="1"/>
</dbReference>
<feature type="binding site" evidence="3">
    <location>
        <position position="67"/>
    </location>
    <ligand>
        <name>substrate</name>
    </ligand>
</feature>
<evidence type="ECO:0000256" key="3">
    <source>
        <dbReference type="PIRSR" id="PIRSR639383-2"/>
    </source>
</evidence>
<evidence type="ECO:0000259" key="5">
    <source>
        <dbReference type="PROSITE" id="PS51084"/>
    </source>
</evidence>
<dbReference type="Gene3D" id="3.30.428.10">
    <property type="entry name" value="HIT-like"/>
    <property type="match status" value="1"/>
</dbReference>
<keyword evidence="7" id="KW-1185">Reference proteome</keyword>
<dbReference type="EMBL" id="SJPG01000001">
    <property type="protein sequence ID" value="TWT63665.1"/>
    <property type="molecule type" value="Genomic_DNA"/>
</dbReference>
<sequence>MSLETIWAPWRLDYIAKDEKEESQVEQPEKRVQPKSDCFLCDYRQQPQNDKKNHVLLRGEKTFIVFNRFPYNNGHLLIAPQEHLGDLTEIPVDVQAECQAMLVKMVEVLRKVVHPDGFNIGLNLGLVAGAGLPGHLHWHIVPRWNGDANFMPVLANTKVIPQSLEALYELLEKELTGKHA</sequence>
<keyword evidence="1" id="KW-0547">Nucleotide-binding</keyword>
<name>A0A5C5XNK6_9PLAN</name>
<feature type="binding site" evidence="3">
    <location>
        <position position="139"/>
    </location>
    <ligand>
        <name>substrate</name>
    </ligand>
</feature>
<organism evidence="6 7">
    <name type="scientific">Rubinisphaera italica</name>
    <dbReference type="NCBI Taxonomy" id="2527969"/>
    <lineage>
        <taxon>Bacteria</taxon>
        <taxon>Pseudomonadati</taxon>
        <taxon>Planctomycetota</taxon>
        <taxon>Planctomycetia</taxon>
        <taxon>Planctomycetales</taxon>
        <taxon>Planctomycetaceae</taxon>
        <taxon>Rubinisphaera</taxon>
    </lineage>
</organism>
<dbReference type="EC" id="2.7.7.53" evidence="6"/>
<keyword evidence="6" id="KW-0808">Transferase</keyword>
<accession>A0A5C5XNK6</accession>
<dbReference type="GO" id="GO:0000166">
    <property type="term" value="F:nucleotide binding"/>
    <property type="evidence" value="ECO:0007669"/>
    <property type="project" value="UniProtKB-KW"/>
</dbReference>
<keyword evidence="6" id="KW-0548">Nucleotidyltransferase</keyword>
<proteinExistence type="predicted"/>
<dbReference type="CDD" id="cd01275">
    <property type="entry name" value="FHIT"/>
    <property type="match status" value="1"/>
</dbReference>
<evidence type="ECO:0000313" key="7">
    <source>
        <dbReference type="Proteomes" id="UP000316095"/>
    </source>
</evidence>
<reference evidence="6 7" key="1">
    <citation type="submission" date="2019-02" db="EMBL/GenBank/DDBJ databases">
        <title>Deep-cultivation of Planctomycetes and their phenomic and genomic characterization uncovers novel biology.</title>
        <authorList>
            <person name="Wiegand S."/>
            <person name="Jogler M."/>
            <person name="Boedeker C."/>
            <person name="Pinto D."/>
            <person name="Vollmers J."/>
            <person name="Rivas-Marin E."/>
            <person name="Kohn T."/>
            <person name="Peeters S.H."/>
            <person name="Heuer A."/>
            <person name="Rast P."/>
            <person name="Oberbeckmann S."/>
            <person name="Bunk B."/>
            <person name="Jeske O."/>
            <person name="Meyerdierks A."/>
            <person name="Storesund J.E."/>
            <person name="Kallscheuer N."/>
            <person name="Luecker S."/>
            <person name="Lage O.M."/>
            <person name="Pohl T."/>
            <person name="Merkel B.J."/>
            <person name="Hornburger P."/>
            <person name="Mueller R.-W."/>
            <person name="Bruemmer F."/>
            <person name="Labrenz M."/>
            <person name="Spormann A.M."/>
            <person name="Op Den Camp H."/>
            <person name="Overmann J."/>
            <person name="Amann R."/>
            <person name="Jetten M.S.M."/>
            <person name="Mascher T."/>
            <person name="Medema M.H."/>
            <person name="Devos D.P."/>
            <person name="Kaster A.-K."/>
            <person name="Ovreas L."/>
            <person name="Rohde M."/>
            <person name="Galperin M.Y."/>
            <person name="Jogler C."/>
        </authorList>
    </citation>
    <scope>NUCLEOTIDE SEQUENCE [LARGE SCALE GENOMIC DNA]</scope>
    <source>
        <strain evidence="6 7">Pan54</strain>
    </source>
</reference>
<evidence type="ECO:0000256" key="2">
    <source>
        <dbReference type="PIRSR" id="PIRSR639383-1"/>
    </source>
</evidence>
<dbReference type="InterPro" id="IPR036265">
    <property type="entry name" value="HIT-like_sf"/>
</dbReference>
<evidence type="ECO:0000256" key="4">
    <source>
        <dbReference type="PROSITE-ProRule" id="PRU00464"/>
    </source>
</evidence>